<evidence type="ECO:0000256" key="1">
    <source>
        <dbReference type="ARBA" id="ARBA00004606"/>
    </source>
</evidence>
<dbReference type="InterPro" id="IPR013320">
    <property type="entry name" value="ConA-like_dom_sf"/>
</dbReference>
<dbReference type="PANTHER" id="PTHR31361">
    <property type="entry name" value="BETA-GLUCAN SYNTHESIS-ASSOCIATED PROTEIN KRE6-RELATED"/>
    <property type="match status" value="1"/>
</dbReference>
<dbReference type="AlphaFoldDB" id="A0A0D0DRQ5"/>
<evidence type="ECO:0000256" key="2">
    <source>
        <dbReference type="ARBA" id="ARBA00010962"/>
    </source>
</evidence>
<dbReference type="PANTHER" id="PTHR31361:SF1">
    <property type="entry name" value="BETA-GLUCAN SYNTHESIS-ASSOCIATED PROTEIN KRE6-RELATED"/>
    <property type="match status" value="1"/>
</dbReference>
<keyword evidence="4" id="KW-0735">Signal-anchor</keyword>
<evidence type="ECO:0000256" key="9">
    <source>
        <dbReference type="SAM" id="MobiDB-lite"/>
    </source>
</evidence>
<evidence type="ECO:0000256" key="4">
    <source>
        <dbReference type="ARBA" id="ARBA00022968"/>
    </source>
</evidence>
<keyword evidence="7" id="KW-0325">Glycoprotein</keyword>
<dbReference type="FunFam" id="2.60.120.200:FF:000135">
    <property type="entry name" value="Related to KRE6-glucan synthase subunit"/>
    <property type="match status" value="1"/>
</dbReference>
<evidence type="ECO:0000256" key="8">
    <source>
        <dbReference type="ARBA" id="ARBA00023316"/>
    </source>
</evidence>
<dbReference type="HOGENOM" id="CLU_010811_2_1_1"/>
<dbReference type="EMBL" id="KN825507">
    <property type="protein sequence ID" value="KIK90521.1"/>
    <property type="molecule type" value="Genomic_DNA"/>
</dbReference>
<dbReference type="GO" id="GO:0005886">
    <property type="term" value="C:plasma membrane"/>
    <property type="evidence" value="ECO:0007669"/>
    <property type="project" value="TreeGrafter"/>
</dbReference>
<keyword evidence="6 10" id="KW-0472">Membrane</keyword>
<proteinExistence type="inferred from homology"/>
<protein>
    <submittedName>
        <fullName evidence="12">Unplaced genomic scaffold scaffold_685, whole genome shotgun sequence</fullName>
    </submittedName>
</protein>
<dbReference type="STRING" id="930991.A0A0D0DRQ5"/>
<accession>A0A0D0DRQ5</accession>
<dbReference type="Gene3D" id="2.60.120.200">
    <property type="match status" value="1"/>
</dbReference>
<reference evidence="12 13" key="1">
    <citation type="submission" date="2014-04" db="EMBL/GenBank/DDBJ databases">
        <authorList>
            <consortium name="DOE Joint Genome Institute"/>
            <person name="Kuo A."/>
            <person name="Kohler A."/>
            <person name="Jargeat P."/>
            <person name="Nagy L.G."/>
            <person name="Floudas D."/>
            <person name="Copeland A."/>
            <person name="Barry K.W."/>
            <person name="Cichocki N."/>
            <person name="Veneault-Fourrey C."/>
            <person name="LaButti K."/>
            <person name="Lindquist E.A."/>
            <person name="Lipzen A."/>
            <person name="Lundell T."/>
            <person name="Morin E."/>
            <person name="Murat C."/>
            <person name="Sun H."/>
            <person name="Tunlid A."/>
            <person name="Henrissat B."/>
            <person name="Grigoriev I.V."/>
            <person name="Hibbett D.S."/>
            <person name="Martin F."/>
            <person name="Nordberg H.P."/>
            <person name="Cantor M.N."/>
            <person name="Hua S.X."/>
        </authorList>
    </citation>
    <scope>NUCLEOTIDE SEQUENCE [LARGE SCALE GENOMIC DNA]</scope>
    <source>
        <strain evidence="12 13">Ve08.2h10</strain>
    </source>
</reference>
<keyword evidence="13" id="KW-1185">Reference proteome</keyword>
<evidence type="ECO:0000313" key="12">
    <source>
        <dbReference type="EMBL" id="KIK90521.1"/>
    </source>
</evidence>
<dbReference type="FunCoup" id="A0A0D0DRQ5">
    <property type="interactions" value="63"/>
</dbReference>
<keyword evidence="5 10" id="KW-1133">Transmembrane helix</keyword>
<feature type="domain" description="GH16" evidence="11">
    <location>
        <begin position="165"/>
        <end position="569"/>
    </location>
</feature>
<gene>
    <name evidence="12" type="ORF">PAXRUDRAFT_151748</name>
</gene>
<dbReference type="Proteomes" id="UP000054538">
    <property type="component" value="Unassembled WGS sequence"/>
</dbReference>
<dbReference type="Pfam" id="PF03935">
    <property type="entry name" value="SKN1_KRE6_Sbg1"/>
    <property type="match status" value="1"/>
</dbReference>
<dbReference type="GO" id="GO:0006078">
    <property type="term" value="P:(1-&gt;6)-beta-D-glucan biosynthetic process"/>
    <property type="evidence" value="ECO:0007669"/>
    <property type="project" value="TreeGrafter"/>
</dbReference>
<dbReference type="OrthoDB" id="412647at2759"/>
<dbReference type="InterPro" id="IPR005629">
    <property type="entry name" value="Skn1/Kre6/Sbg1"/>
</dbReference>
<feature type="region of interest" description="Disordered" evidence="9">
    <location>
        <begin position="1"/>
        <end position="21"/>
    </location>
</feature>
<evidence type="ECO:0000313" key="13">
    <source>
        <dbReference type="Proteomes" id="UP000054538"/>
    </source>
</evidence>
<sequence length="620" mass="68082">MHFNRIASEESQVLASQVPSSRHAHRGSMVLYRLANGDDLGGLPQPRTPFQNRDSVLSTSADSVFSLSYDSKYPSGPSTQRGLIPYVYDPNLDLGDGPEEDDALHDPSDDTFPQVSSGIAVRGLLNVGLLLVLIGGLLSLFIIYPVLSYMRSRDEANTVDGNTIVDGSGIPSETFVMPLLIDPDTPESAKTRTGYDNEAYTLVFSDEFNTPNRTFWPGDDPFWEASDIWYWSTDDQEWYDPGQVVTKDGYLSIVMDNIPKNGLPYRSGMLQSWNKFCFTTGYIEVSVSLPGPNQETMGYWPGAWTMGNLARPGYGATTDGVWPYSYDACDVGTFPNQTLPDGSGPASAVHSDASKSKYNFELSWLSGQRLSACTCPGEDHPGPSNSIGRGAPEIDILEVEHNKLGSGQVVSQSGQFAPFTQDYLYLNDTQDEWIVYTPNITVANSYRGSAVQQAVSALTLLPDDIFQESGAQFTTFGFEYWSNPKDPSDGYITWQTAGVPAARVGAGALGPDQGTNGTGVSQRLISLEPMSIVLNLGISPNWQTIDLTTMIFPAEMRVDYVRVYQRNGETNVGCSPDGFPTEEYINNHMDSYMDSNLTLWNYPKPKNSLVSPLMRLWSGL</sequence>
<feature type="transmembrane region" description="Helical" evidence="10">
    <location>
        <begin position="124"/>
        <end position="147"/>
    </location>
</feature>
<dbReference type="InterPro" id="IPR000757">
    <property type="entry name" value="Beta-glucanase-like"/>
</dbReference>
<keyword evidence="8" id="KW-0961">Cell wall biogenesis/degradation</keyword>
<feature type="compositionally biased region" description="Polar residues" evidence="9">
    <location>
        <begin position="9"/>
        <end position="20"/>
    </location>
</feature>
<reference evidence="13" key="2">
    <citation type="submission" date="2015-01" db="EMBL/GenBank/DDBJ databases">
        <title>Evolutionary Origins and Diversification of the Mycorrhizal Mutualists.</title>
        <authorList>
            <consortium name="DOE Joint Genome Institute"/>
            <consortium name="Mycorrhizal Genomics Consortium"/>
            <person name="Kohler A."/>
            <person name="Kuo A."/>
            <person name="Nagy L.G."/>
            <person name="Floudas D."/>
            <person name="Copeland A."/>
            <person name="Barry K.W."/>
            <person name="Cichocki N."/>
            <person name="Veneault-Fourrey C."/>
            <person name="LaButti K."/>
            <person name="Lindquist E.A."/>
            <person name="Lipzen A."/>
            <person name="Lundell T."/>
            <person name="Morin E."/>
            <person name="Murat C."/>
            <person name="Riley R."/>
            <person name="Ohm R."/>
            <person name="Sun H."/>
            <person name="Tunlid A."/>
            <person name="Henrissat B."/>
            <person name="Grigoriev I.V."/>
            <person name="Hibbett D.S."/>
            <person name="Martin F."/>
        </authorList>
    </citation>
    <scope>NUCLEOTIDE SEQUENCE [LARGE SCALE GENOMIC DNA]</scope>
    <source>
        <strain evidence="13">Ve08.2h10</strain>
    </source>
</reference>
<dbReference type="GO" id="GO:0005789">
    <property type="term" value="C:endoplasmic reticulum membrane"/>
    <property type="evidence" value="ECO:0007669"/>
    <property type="project" value="TreeGrafter"/>
</dbReference>
<dbReference type="GO" id="GO:0031505">
    <property type="term" value="P:fungal-type cell wall organization"/>
    <property type="evidence" value="ECO:0007669"/>
    <property type="project" value="TreeGrafter"/>
</dbReference>
<evidence type="ECO:0000256" key="5">
    <source>
        <dbReference type="ARBA" id="ARBA00022989"/>
    </source>
</evidence>
<evidence type="ECO:0000256" key="3">
    <source>
        <dbReference type="ARBA" id="ARBA00022692"/>
    </source>
</evidence>
<dbReference type="SUPFAM" id="SSF49899">
    <property type="entry name" value="Concanavalin A-like lectins/glucanases"/>
    <property type="match status" value="1"/>
</dbReference>
<evidence type="ECO:0000256" key="6">
    <source>
        <dbReference type="ARBA" id="ARBA00023136"/>
    </source>
</evidence>
<evidence type="ECO:0000256" key="7">
    <source>
        <dbReference type="ARBA" id="ARBA00023180"/>
    </source>
</evidence>
<evidence type="ECO:0000256" key="10">
    <source>
        <dbReference type="SAM" id="Phobius"/>
    </source>
</evidence>
<comment type="similarity">
    <text evidence="2">Belongs to the SKN1/KRE6 family.</text>
</comment>
<name>A0A0D0DRQ5_9AGAM</name>
<organism evidence="12 13">
    <name type="scientific">Paxillus rubicundulus Ve08.2h10</name>
    <dbReference type="NCBI Taxonomy" id="930991"/>
    <lineage>
        <taxon>Eukaryota</taxon>
        <taxon>Fungi</taxon>
        <taxon>Dikarya</taxon>
        <taxon>Basidiomycota</taxon>
        <taxon>Agaricomycotina</taxon>
        <taxon>Agaricomycetes</taxon>
        <taxon>Agaricomycetidae</taxon>
        <taxon>Boletales</taxon>
        <taxon>Paxilineae</taxon>
        <taxon>Paxillaceae</taxon>
        <taxon>Paxillus</taxon>
    </lineage>
</organism>
<dbReference type="GO" id="GO:0015926">
    <property type="term" value="F:glucosidase activity"/>
    <property type="evidence" value="ECO:0007669"/>
    <property type="project" value="TreeGrafter"/>
</dbReference>
<dbReference type="PROSITE" id="PS51762">
    <property type="entry name" value="GH16_2"/>
    <property type="match status" value="1"/>
</dbReference>
<comment type="subcellular location">
    <subcellularLocation>
        <location evidence="1">Membrane</location>
        <topology evidence="1">Single-pass type II membrane protein</topology>
    </subcellularLocation>
</comment>
<keyword evidence="3 10" id="KW-0812">Transmembrane</keyword>
<evidence type="ECO:0000259" key="11">
    <source>
        <dbReference type="PROSITE" id="PS51762"/>
    </source>
</evidence>
<dbReference type="InParanoid" id="A0A0D0DRQ5"/>